<proteinExistence type="predicted"/>
<dbReference type="EMBL" id="OM835954">
    <property type="protein sequence ID" value="WAY79753.1"/>
    <property type="molecule type" value="Genomic_DNA"/>
</dbReference>
<protein>
    <submittedName>
        <fullName evidence="1">Uncharacterized protein</fullName>
    </submittedName>
</protein>
<sequence>MPAYGQKISFTPINVANPNVVTFYYNDLRNNVTVDTPNYLVYSFAEKMLTDRFYVR</sequence>
<name>A0A9E9PT75_9CAUD</name>
<gene>
    <name evidence="1" type="ORF">KP12_358</name>
</gene>
<evidence type="ECO:0000313" key="1">
    <source>
        <dbReference type="EMBL" id="WAY79753.1"/>
    </source>
</evidence>
<organism evidence="1">
    <name type="scientific">Klebsiella phage KP12</name>
    <dbReference type="NCBI Taxonomy" id="2923374"/>
    <lineage>
        <taxon>Viruses</taxon>
        <taxon>Duplodnaviria</taxon>
        <taxon>Heunggongvirae</taxon>
        <taxon>Uroviricota</taxon>
        <taxon>Caudoviricetes</taxon>
        <taxon>Vequintavirinae</taxon>
    </lineage>
</organism>
<reference evidence="1" key="1">
    <citation type="submission" date="2022-02" db="EMBL/GenBank/DDBJ databases">
        <authorList>
            <person name="Kim D."/>
            <person name="Kim Y."/>
            <person name="Lee S.-M."/>
            <person name="Kim H."/>
            <person name="Nong L.K."/>
        </authorList>
    </citation>
    <scope>NUCLEOTIDE SEQUENCE</scope>
</reference>
<accession>A0A9E9PT75</accession>